<comment type="similarity">
    <text evidence="9">Belongs to the peptidase M15D family.</text>
</comment>
<dbReference type="EC" id="3.4.13.22" evidence="9"/>
<accession>A0A7W7Y858</accession>
<comment type="caution">
    <text evidence="11">The sequence shown here is derived from an EMBL/GenBank/DDBJ whole genome shotgun (WGS) entry which is preliminary data.</text>
</comment>
<evidence type="ECO:0000256" key="7">
    <source>
        <dbReference type="ARBA" id="ARBA00023049"/>
    </source>
</evidence>
<evidence type="ECO:0000256" key="4">
    <source>
        <dbReference type="ARBA" id="ARBA00022801"/>
    </source>
</evidence>
<comment type="catalytic activity">
    <reaction evidence="1 9">
        <text>D-alanyl-D-alanine + H2O = 2 D-alanine</text>
        <dbReference type="Rhea" id="RHEA:20661"/>
        <dbReference type="ChEBI" id="CHEBI:15377"/>
        <dbReference type="ChEBI" id="CHEBI:57416"/>
        <dbReference type="ChEBI" id="CHEBI:57822"/>
        <dbReference type="EC" id="3.4.13.22"/>
    </reaction>
</comment>
<keyword evidence="6 9" id="KW-0224">Dipeptidase</keyword>
<dbReference type="AlphaFoldDB" id="A0A7W7Y858"/>
<keyword evidence="8" id="KW-0961">Cell wall biogenesis/degradation</keyword>
<evidence type="ECO:0000256" key="9">
    <source>
        <dbReference type="HAMAP-Rule" id="MF_01924"/>
    </source>
</evidence>
<evidence type="ECO:0000256" key="3">
    <source>
        <dbReference type="ARBA" id="ARBA00022723"/>
    </source>
</evidence>
<keyword evidence="10" id="KW-0732">Signal</keyword>
<keyword evidence="7 9" id="KW-0482">Metalloprotease</keyword>
<evidence type="ECO:0000313" key="11">
    <source>
        <dbReference type="EMBL" id="MBB5031361.1"/>
    </source>
</evidence>
<gene>
    <name evidence="11" type="ORF">HNQ65_000915</name>
</gene>
<dbReference type="EMBL" id="JACHIG010000001">
    <property type="protein sequence ID" value="MBB5031361.1"/>
    <property type="molecule type" value="Genomic_DNA"/>
</dbReference>
<dbReference type="GO" id="GO:0006508">
    <property type="term" value="P:proteolysis"/>
    <property type="evidence" value="ECO:0007669"/>
    <property type="project" value="UniProtKB-KW"/>
</dbReference>
<dbReference type="GO" id="GO:0160237">
    <property type="term" value="F:D-Ala-D-Ala dipeptidase activity"/>
    <property type="evidence" value="ECO:0007669"/>
    <property type="project" value="UniProtKB-EC"/>
</dbReference>
<evidence type="ECO:0000256" key="6">
    <source>
        <dbReference type="ARBA" id="ARBA00022997"/>
    </source>
</evidence>
<dbReference type="Proteomes" id="UP000590740">
    <property type="component" value="Unassembled WGS sequence"/>
</dbReference>
<dbReference type="InterPro" id="IPR000755">
    <property type="entry name" value="A_A_dipeptidase"/>
</dbReference>
<protein>
    <recommendedName>
        <fullName evidence="9">D-alanyl-D-alanine dipeptidase</fullName>
        <shortName evidence="9">D-Ala-D-Ala dipeptidase</shortName>
        <ecNumber evidence="9">3.4.13.22</ecNumber>
    </recommendedName>
</protein>
<dbReference type="CDD" id="cd14840">
    <property type="entry name" value="D-Ala-D-Ala_dipeptidase_Aad"/>
    <property type="match status" value="1"/>
</dbReference>
<feature type="site" description="Transition state stabilizer" evidence="9">
    <location>
        <position position="113"/>
    </location>
</feature>
<dbReference type="PROSITE" id="PS51257">
    <property type="entry name" value="PROKAR_LIPOPROTEIN"/>
    <property type="match status" value="1"/>
</dbReference>
<keyword evidence="3 9" id="KW-0479">Metal-binding</keyword>
<comment type="function">
    <text evidence="9">Catalyzes hydrolysis of the D-alanyl-D-alanine dipeptide.</text>
</comment>
<evidence type="ECO:0000313" key="12">
    <source>
        <dbReference type="Proteomes" id="UP000590740"/>
    </source>
</evidence>
<evidence type="ECO:0000256" key="2">
    <source>
        <dbReference type="ARBA" id="ARBA00022670"/>
    </source>
</evidence>
<proteinExistence type="inferred from homology"/>
<comment type="cofactor">
    <cofactor evidence="9">
        <name>Zn(2+)</name>
        <dbReference type="ChEBI" id="CHEBI:29105"/>
    </cofactor>
    <text evidence="9">Binds 1 zinc ion per subunit.</text>
</comment>
<dbReference type="PANTHER" id="PTHR43126:SF1">
    <property type="entry name" value="D-ALANYL-D-ALANINE DIPEPTIDASE"/>
    <property type="match status" value="1"/>
</dbReference>
<dbReference type="Gene3D" id="3.30.1380.10">
    <property type="match status" value="1"/>
</dbReference>
<evidence type="ECO:0000256" key="5">
    <source>
        <dbReference type="ARBA" id="ARBA00022833"/>
    </source>
</evidence>
<name>A0A7W7Y858_9BACT</name>
<dbReference type="GO" id="GO:0008237">
    <property type="term" value="F:metallopeptidase activity"/>
    <property type="evidence" value="ECO:0007669"/>
    <property type="project" value="UniProtKB-KW"/>
</dbReference>
<evidence type="ECO:0000256" key="8">
    <source>
        <dbReference type="ARBA" id="ARBA00023316"/>
    </source>
</evidence>
<keyword evidence="2 9" id="KW-0645">Protease</keyword>
<sequence length="236" mass="25961">MTSDSRQRLRLILLLAPAFMGLACTQSRPGSGLNPSAQVMKQAQKRSLVDVRQAVPGIVIDMKYGTADNVTARPIYPARMPCLLRTETAAKLKKAQELLRAQGYGLCIWDAYRPPEAQEVLHKAAGSTGMYLSPNSGWSRHCGGIAVDLTLVDAKGRLQRMPTGFDQDFAHAGIHYQGSDPLVRQNLQILNAAMKEAGFTQLESEWWHFDDADYITDPQPVVFAQKLGLPLMTPAP</sequence>
<keyword evidence="4 9" id="KW-0378">Hydrolase</keyword>
<feature type="signal peptide" evidence="10">
    <location>
        <begin position="1"/>
        <end position="23"/>
    </location>
</feature>
<keyword evidence="12" id="KW-1185">Reference proteome</keyword>
<dbReference type="PANTHER" id="PTHR43126">
    <property type="entry name" value="D-ALANYL-D-ALANINE DIPEPTIDASE"/>
    <property type="match status" value="1"/>
</dbReference>
<dbReference type="GO" id="GO:0071555">
    <property type="term" value="P:cell wall organization"/>
    <property type="evidence" value="ECO:0007669"/>
    <property type="project" value="UniProtKB-KW"/>
</dbReference>
<evidence type="ECO:0000256" key="10">
    <source>
        <dbReference type="SAM" id="SignalP"/>
    </source>
</evidence>
<feature type="binding site" evidence="9">
    <location>
        <position position="141"/>
    </location>
    <ligand>
        <name>Zn(2+)</name>
        <dbReference type="ChEBI" id="CHEBI:29105"/>
        <note>catalytic</note>
    </ligand>
</feature>
<organism evidence="11 12">
    <name type="scientific">Prosthecobacter vanneervenii</name>
    <dbReference type="NCBI Taxonomy" id="48466"/>
    <lineage>
        <taxon>Bacteria</taxon>
        <taxon>Pseudomonadati</taxon>
        <taxon>Verrucomicrobiota</taxon>
        <taxon>Verrucomicrobiia</taxon>
        <taxon>Verrucomicrobiales</taxon>
        <taxon>Verrucomicrobiaceae</taxon>
        <taxon>Prosthecobacter</taxon>
    </lineage>
</organism>
<feature type="binding site" evidence="9">
    <location>
        <position position="208"/>
    </location>
    <ligand>
        <name>Zn(2+)</name>
        <dbReference type="ChEBI" id="CHEBI:29105"/>
        <note>catalytic</note>
    </ligand>
</feature>
<dbReference type="InterPro" id="IPR009045">
    <property type="entry name" value="Zn_M74/Hedgehog-like"/>
</dbReference>
<feature type="chain" id="PRO_5030651055" description="D-alanyl-D-alanine dipeptidase" evidence="10">
    <location>
        <begin position="24"/>
        <end position="236"/>
    </location>
</feature>
<feature type="active site" description="Proton donor/acceptor" evidence="9">
    <location>
        <position position="205"/>
    </location>
</feature>
<feature type="binding site" evidence="9">
    <location>
        <position position="148"/>
    </location>
    <ligand>
        <name>Zn(2+)</name>
        <dbReference type="ChEBI" id="CHEBI:29105"/>
        <note>catalytic</note>
    </ligand>
</feature>
<dbReference type="HAMAP" id="MF_01924">
    <property type="entry name" value="A_A_dipeptidase"/>
    <property type="match status" value="1"/>
</dbReference>
<dbReference type="Pfam" id="PF01427">
    <property type="entry name" value="Peptidase_M15"/>
    <property type="match status" value="1"/>
</dbReference>
<reference evidence="11 12" key="1">
    <citation type="submission" date="2020-08" db="EMBL/GenBank/DDBJ databases">
        <title>Genomic Encyclopedia of Type Strains, Phase IV (KMG-IV): sequencing the most valuable type-strain genomes for metagenomic binning, comparative biology and taxonomic classification.</title>
        <authorList>
            <person name="Goeker M."/>
        </authorList>
    </citation>
    <scope>NUCLEOTIDE SEQUENCE [LARGE SCALE GENOMIC DNA]</scope>
    <source>
        <strain evidence="11 12">DSM 12252</strain>
    </source>
</reference>
<dbReference type="SUPFAM" id="SSF55166">
    <property type="entry name" value="Hedgehog/DD-peptidase"/>
    <property type="match status" value="1"/>
</dbReference>
<dbReference type="RefSeq" id="WP_184338290.1">
    <property type="nucleotide sequence ID" value="NZ_JACHIG010000001.1"/>
</dbReference>
<evidence type="ECO:0000256" key="1">
    <source>
        <dbReference type="ARBA" id="ARBA00001362"/>
    </source>
</evidence>
<keyword evidence="5 9" id="KW-0862">Zinc</keyword>
<dbReference type="GO" id="GO:0008270">
    <property type="term" value="F:zinc ion binding"/>
    <property type="evidence" value="ECO:0007669"/>
    <property type="project" value="UniProtKB-UniRule"/>
</dbReference>